<dbReference type="SUPFAM" id="SSF141868">
    <property type="entry name" value="EAL domain-like"/>
    <property type="match status" value="1"/>
</dbReference>
<accession>A0ABQ2L2C4</accession>
<protein>
    <submittedName>
        <fullName evidence="2">Signal transduction protein</fullName>
    </submittedName>
</protein>
<proteinExistence type="predicted"/>
<keyword evidence="3" id="KW-1185">Reference proteome</keyword>
<dbReference type="InterPro" id="IPR035919">
    <property type="entry name" value="EAL_sf"/>
</dbReference>
<dbReference type="Proteomes" id="UP000606653">
    <property type="component" value="Unassembled WGS sequence"/>
</dbReference>
<dbReference type="EMBL" id="BMLN01000005">
    <property type="protein sequence ID" value="GGO00261.1"/>
    <property type="molecule type" value="Genomic_DNA"/>
</dbReference>
<dbReference type="CDD" id="cd01948">
    <property type="entry name" value="EAL"/>
    <property type="match status" value="1"/>
</dbReference>
<dbReference type="PANTHER" id="PTHR33121">
    <property type="entry name" value="CYCLIC DI-GMP PHOSPHODIESTERASE PDEF"/>
    <property type="match status" value="1"/>
</dbReference>
<sequence length="350" mass="40231">MMNHICSSCQPARPIEDWGTVYLRPIGKLLGRLFEEQKWTTGRENGEADALYVSYSSKEQFLALAEWLNSLPLEWTEPLQVKVCGENDSPALLEWLPFSQLAARFQNMHMVSIIMEEKFTSFLQPIVDEQENVVAYEFLLRAAPGEEPFNPFELFDVARRTGMHSFLDRAARISAIRRSAELLPRGIKRFINFLPSSIYNPDYCLKHTFAAIQRYNLDPQDFVFEVVETEQINDMAHLQRIFNVYRSHGVSVALDDVGSGFSTPEVLSQLKPDFVKIDRGLIDRCDESEEKQQLILDIVQRSKEFGGTVLAEGIERREEYEYCRSAGIRLAQGYFFGRPSAEPLPDQIKR</sequence>
<feature type="domain" description="EAL" evidence="1">
    <location>
        <begin position="103"/>
        <end position="350"/>
    </location>
</feature>
<dbReference type="InterPro" id="IPR050706">
    <property type="entry name" value="Cyclic-di-GMP_PDE-like"/>
</dbReference>
<comment type="caution">
    <text evidence="2">The sequence shown here is derived from an EMBL/GenBank/DDBJ whole genome shotgun (WGS) entry which is preliminary data.</text>
</comment>
<dbReference type="Pfam" id="PF00563">
    <property type="entry name" value="EAL"/>
    <property type="match status" value="1"/>
</dbReference>
<dbReference type="PROSITE" id="PS50883">
    <property type="entry name" value="EAL"/>
    <property type="match status" value="1"/>
</dbReference>
<evidence type="ECO:0000313" key="2">
    <source>
        <dbReference type="EMBL" id="GGO00261.1"/>
    </source>
</evidence>
<evidence type="ECO:0000313" key="3">
    <source>
        <dbReference type="Proteomes" id="UP000606653"/>
    </source>
</evidence>
<evidence type="ECO:0000259" key="1">
    <source>
        <dbReference type="PROSITE" id="PS50883"/>
    </source>
</evidence>
<reference evidence="3" key="1">
    <citation type="journal article" date="2019" name="Int. J. Syst. Evol. Microbiol.">
        <title>The Global Catalogue of Microorganisms (GCM) 10K type strain sequencing project: providing services to taxonomists for standard genome sequencing and annotation.</title>
        <authorList>
            <consortium name="The Broad Institute Genomics Platform"/>
            <consortium name="The Broad Institute Genome Sequencing Center for Infectious Disease"/>
            <person name="Wu L."/>
            <person name="Ma J."/>
        </authorList>
    </citation>
    <scope>NUCLEOTIDE SEQUENCE [LARGE SCALE GENOMIC DNA]</scope>
    <source>
        <strain evidence="3">CGMCC 1.6964</strain>
    </source>
</reference>
<gene>
    <name evidence="2" type="ORF">GCM10010969_21260</name>
</gene>
<dbReference type="PANTHER" id="PTHR33121:SF15">
    <property type="entry name" value="BLUE LIGHT- AND TEMPERATURE-REGULATED ANTIREPRESSOR BLUF"/>
    <property type="match status" value="1"/>
</dbReference>
<dbReference type="Gene3D" id="3.20.20.450">
    <property type="entry name" value="EAL domain"/>
    <property type="match status" value="1"/>
</dbReference>
<dbReference type="SMART" id="SM00052">
    <property type="entry name" value="EAL"/>
    <property type="match status" value="1"/>
</dbReference>
<dbReference type="InterPro" id="IPR001633">
    <property type="entry name" value="EAL_dom"/>
</dbReference>
<organism evidence="2 3">
    <name type="scientific">Saccharibacillus kuerlensis</name>
    <dbReference type="NCBI Taxonomy" id="459527"/>
    <lineage>
        <taxon>Bacteria</taxon>
        <taxon>Bacillati</taxon>
        <taxon>Bacillota</taxon>
        <taxon>Bacilli</taxon>
        <taxon>Bacillales</taxon>
        <taxon>Paenibacillaceae</taxon>
        <taxon>Saccharibacillus</taxon>
    </lineage>
</organism>
<name>A0ABQ2L2C4_9BACL</name>